<organism evidence="3 4">
    <name type="scientific">Winogradskyella epiphytica</name>
    <dbReference type="NCBI Taxonomy" id="262005"/>
    <lineage>
        <taxon>Bacteria</taxon>
        <taxon>Pseudomonadati</taxon>
        <taxon>Bacteroidota</taxon>
        <taxon>Flavobacteriia</taxon>
        <taxon>Flavobacteriales</taxon>
        <taxon>Flavobacteriaceae</taxon>
        <taxon>Winogradskyella</taxon>
    </lineage>
</organism>
<protein>
    <recommendedName>
        <fullName evidence="5">Spy/CpxP family protein refolding chaperone</fullName>
    </recommendedName>
</protein>
<feature type="chain" id="PRO_5016118416" description="Spy/CpxP family protein refolding chaperone" evidence="2">
    <location>
        <begin position="19"/>
        <end position="153"/>
    </location>
</feature>
<evidence type="ECO:0000313" key="4">
    <source>
        <dbReference type="Proteomes" id="UP000248054"/>
    </source>
</evidence>
<sequence length="153" mass="18025">MKKLAIMTLALISFSGMAQQKEQKKMERSQVSELRKELTPQDRADLQTKKLTLKLDLTADQQAKVHSLILSKSEEIQKRREERKASSNTEKEKLTKDELVKRRSDKLDERIEMKRKMKAILSPEQYAKFENMLSKKNKMKRKHQPKAVKKTQQ</sequence>
<dbReference type="AlphaFoldDB" id="A0A2V4X6H3"/>
<feature type="region of interest" description="Disordered" evidence="1">
    <location>
        <begin position="131"/>
        <end position="153"/>
    </location>
</feature>
<dbReference type="RefSeq" id="WP_110475898.1">
    <property type="nucleotide sequence ID" value="NZ_BMWQ01000004.1"/>
</dbReference>
<reference evidence="3 4" key="1">
    <citation type="submission" date="2018-06" db="EMBL/GenBank/DDBJ databases">
        <title>Genomic Encyclopedia of Type Strains, Phase III (KMG-III): the genomes of soil and plant-associated and newly described type strains.</title>
        <authorList>
            <person name="Whitman W."/>
        </authorList>
    </citation>
    <scope>NUCLEOTIDE SEQUENCE [LARGE SCALE GENOMIC DNA]</scope>
    <source>
        <strain evidence="3 4">CECT 7945</strain>
    </source>
</reference>
<evidence type="ECO:0000313" key="3">
    <source>
        <dbReference type="EMBL" id="PYE80769.1"/>
    </source>
</evidence>
<keyword evidence="4" id="KW-1185">Reference proteome</keyword>
<feature type="region of interest" description="Disordered" evidence="1">
    <location>
        <begin position="76"/>
        <end position="102"/>
    </location>
</feature>
<dbReference type="Gene3D" id="1.20.120.1490">
    <property type="match status" value="1"/>
</dbReference>
<dbReference type="Proteomes" id="UP000248054">
    <property type="component" value="Unassembled WGS sequence"/>
</dbReference>
<gene>
    <name evidence="3" type="ORF">DFQ11_104136</name>
</gene>
<accession>A0A2V4X6H3</accession>
<feature type="compositionally biased region" description="Basic residues" evidence="1">
    <location>
        <begin position="135"/>
        <end position="153"/>
    </location>
</feature>
<feature type="region of interest" description="Disordered" evidence="1">
    <location>
        <begin position="18"/>
        <end position="40"/>
    </location>
</feature>
<feature type="signal peptide" evidence="2">
    <location>
        <begin position="1"/>
        <end position="18"/>
    </location>
</feature>
<feature type="compositionally biased region" description="Basic and acidic residues" evidence="1">
    <location>
        <begin position="21"/>
        <end position="40"/>
    </location>
</feature>
<dbReference type="EMBL" id="QJTD01000004">
    <property type="protein sequence ID" value="PYE80769.1"/>
    <property type="molecule type" value="Genomic_DNA"/>
</dbReference>
<proteinExistence type="predicted"/>
<evidence type="ECO:0008006" key="5">
    <source>
        <dbReference type="Google" id="ProtNLM"/>
    </source>
</evidence>
<name>A0A2V4X6H3_9FLAO</name>
<evidence type="ECO:0000256" key="1">
    <source>
        <dbReference type="SAM" id="MobiDB-lite"/>
    </source>
</evidence>
<dbReference type="OrthoDB" id="956918at2"/>
<evidence type="ECO:0000256" key="2">
    <source>
        <dbReference type="SAM" id="SignalP"/>
    </source>
</evidence>
<comment type="caution">
    <text evidence="3">The sequence shown here is derived from an EMBL/GenBank/DDBJ whole genome shotgun (WGS) entry which is preliminary data.</text>
</comment>
<keyword evidence="2" id="KW-0732">Signal</keyword>